<reference evidence="2 3" key="1">
    <citation type="journal article" date="2015" name="Proc. Natl. Acad. Sci. U.S.A.">
        <title>Expanded metabolic versatility of ubiquitous nitrite-oxidizing bacteria from the genus Nitrospira.</title>
        <authorList>
            <person name="Koch H."/>
            <person name="Lucker S."/>
            <person name="Albertsen M."/>
            <person name="Kitzinger K."/>
            <person name="Herbold C."/>
            <person name="Spieck E."/>
            <person name="Nielsen P.H."/>
            <person name="Wagner M."/>
            <person name="Daims H."/>
        </authorList>
    </citation>
    <scope>NUCLEOTIDE SEQUENCE [LARGE SCALE GENOMIC DNA]</scope>
    <source>
        <strain evidence="2 3">NSP M-1</strain>
    </source>
</reference>
<evidence type="ECO:0000313" key="3">
    <source>
        <dbReference type="Proteomes" id="UP000069205"/>
    </source>
</evidence>
<protein>
    <recommendedName>
        <fullName evidence="1">TNase-like domain-containing protein</fullName>
    </recommendedName>
</protein>
<dbReference type="InterPro" id="IPR035437">
    <property type="entry name" value="SNase_OB-fold_sf"/>
</dbReference>
<dbReference type="GO" id="GO:0016787">
    <property type="term" value="F:hydrolase activity"/>
    <property type="evidence" value="ECO:0007669"/>
    <property type="project" value="UniProtKB-KW"/>
</dbReference>
<gene>
    <name evidence="2" type="ORF">NITMOv2_3160</name>
</gene>
<dbReference type="EMBL" id="CP011801">
    <property type="protein sequence ID" value="ALA59559.1"/>
    <property type="molecule type" value="Genomic_DNA"/>
</dbReference>
<proteinExistence type="predicted"/>
<evidence type="ECO:0000313" key="2">
    <source>
        <dbReference type="EMBL" id="ALA59559.1"/>
    </source>
</evidence>
<dbReference type="Proteomes" id="UP000069205">
    <property type="component" value="Chromosome"/>
</dbReference>
<dbReference type="AlphaFoldDB" id="A0A0K2GFD4"/>
<dbReference type="Gene3D" id="2.40.50.90">
    <property type="match status" value="1"/>
</dbReference>
<dbReference type="SUPFAM" id="SSF50199">
    <property type="entry name" value="Staphylococcal nuclease"/>
    <property type="match status" value="1"/>
</dbReference>
<dbReference type="InterPro" id="IPR016071">
    <property type="entry name" value="Staphylococal_nuclease_OB-fold"/>
</dbReference>
<dbReference type="Pfam" id="PF00565">
    <property type="entry name" value="SNase"/>
    <property type="match status" value="1"/>
</dbReference>
<feature type="domain" description="TNase-like" evidence="1">
    <location>
        <begin position="3"/>
        <end position="64"/>
    </location>
</feature>
<keyword evidence="2" id="KW-0378">Hydrolase</keyword>
<dbReference type="STRING" id="42253.NITMOv2_3160"/>
<organism evidence="2 3">
    <name type="scientific">Nitrospira moscoviensis</name>
    <dbReference type="NCBI Taxonomy" id="42253"/>
    <lineage>
        <taxon>Bacteria</taxon>
        <taxon>Pseudomonadati</taxon>
        <taxon>Nitrospirota</taxon>
        <taxon>Nitrospiria</taxon>
        <taxon>Nitrospirales</taxon>
        <taxon>Nitrospiraceae</taxon>
        <taxon>Nitrospira</taxon>
    </lineage>
</organism>
<sequence length="82" mass="9544">MQTFGKDKYGRTIADVLLPDGTNVNHILVKDGWCWWYRKYTPGNVILEELERRARGSGLGLWADPTPIPPWVYRRTTLTEPR</sequence>
<accession>A0A0K2GFD4</accession>
<name>A0A0K2GFD4_NITMO</name>
<dbReference type="PATRIC" id="fig|42253.5.peg.3114"/>
<evidence type="ECO:0000259" key="1">
    <source>
        <dbReference type="Pfam" id="PF00565"/>
    </source>
</evidence>
<dbReference type="KEGG" id="nmv:NITMOv2_3160"/>
<keyword evidence="3" id="KW-1185">Reference proteome</keyword>